<dbReference type="PANTHER" id="PTHR30250:SF10">
    <property type="entry name" value="LIPOPOLYSACCHARIDE BIOSYNTHESIS PROTEIN WZXC"/>
    <property type="match status" value="1"/>
</dbReference>
<organism evidence="8 9">
    <name type="scientific">Antarctobacter heliothermus</name>
    <dbReference type="NCBI Taxonomy" id="74033"/>
    <lineage>
        <taxon>Bacteria</taxon>
        <taxon>Pseudomonadati</taxon>
        <taxon>Pseudomonadota</taxon>
        <taxon>Alphaproteobacteria</taxon>
        <taxon>Rhodobacterales</taxon>
        <taxon>Roseobacteraceae</taxon>
        <taxon>Antarctobacter</taxon>
    </lineage>
</organism>
<evidence type="ECO:0000256" key="3">
    <source>
        <dbReference type="ARBA" id="ARBA00022475"/>
    </source>
</evidence>
<evidence type="ECO:0000256" key="7">
    <source>
        <dbReference type="SAM" id="Phobius"/>
    </source>
</evidence>
<feature type="transmembrane region" description="Helical" evidence="7">
    <location>
        <begin position="111"/>
        <end position="129"/>
    </location>
</feature>
<dbReference type="Pfam" id="PF13440">
    <property type="entry name" value="Polysacc_synt_3"/>
    <property type="match status" value="1"/>
</dbReference>
<protein>
    <submittedName>
        <fullName evidence="8">Teichuronic acid biosynthesis protein TuaB</fullName>
    </submittedName>
</protein>
<feature type="transmembrane region" description="Helical" evidence="7">
    <location>
        <begin position="415"/>
        <end position="431"/>
    </location>
</feature>
<evidence type="ECO:0000313" key="8">
    <source>
        <dbReference type="EMBL" id="ASP22079.1"/>
    </source>
</evidence>
<keyword evidence="6 7" id="KW-0472">Membrane</keyword>
<feature type="transmembrane region" description="Helical" evidence="7">
    <location>
        <begin position="315"/>
        <end position="334"/>
    </location>
</feature>
<comment type="subcellular location">
    <subcellularLocation>
        <location evidence="1">Cell membrane</location>
        <topology evidence="1">Multi-pass membrane protein</topology>
    </subcellularLocation>
</comment>
<dbReference type="AlphaFoldDB" id="A0A222E785"/>
<proteinExistence type="inferred from homology"/>
<reference evidence="8 9" key="1">
    <citation type="submission" date="2017-07" db="EMBL/GenBank/DDBJ databases">
        <title>Genome Sequence of Antarctobacter heliothermus Strain SMS3 Isolated from a culture of the Diatom Skeletonema marinoi.</title>
        <authorList>
            <person name="Topel M."/>
            <person name="Pinder M.I.M."/>
            <person name="Johansson O.N."/>
            <person name="Kourtchenko O."/>
            <person name="Godhe A."/>
            <person name="Clarke A.K."/>
        </authorList>
    </citation>
    <scope>NUCLEOTIDE SEQUENCE [LARGE SCALE GENOMIC DNA]</scope>
    <source>
        <strain evidence="8 9">SMS3</strain>
    </source>
</reference>
<sequence>MNSIRVALLFVTGGKYITALVGLATIAIVSRLITPHEYGIAVLGMSTLAVAGAVRELGSAAYVVQVPDLTEHKLQGVFTINLMVTLVLAVVIFAGAPWLGALFGEPGLADFLQISLIGFVTGSVVFPLHGLLARELAFNRLAAINVATTLMNSLVLIVLAAHGFSFLSFALANVVSGILGGLALLWVKPVFGMFRLRLTAWRDVLSFSLFTGGAAALHQTAQYLSFAILGVFLAPGAVGILHRASMLCQFPERTILAAVREVALPAFSEMARRKSDLAHSYLAAVERLSAVIWPALLLLMILADPLVRVLLGPQWTATIPLVQIIAAAMLINFPPGINNPILIATGAARSVFLLSLLQVSVSLPLILVAAQFGIKAVAYATIPIIALGVVSSTIAVRREVPFTLFDLAMSMRNSLGVAALTVLPVLLWVLPTGGVSQIGPGPLVGLLLAAVGGWFVGIRVFGHPLQSEVGRAGHALRRRLARRSAGS</sequence>
<dbReference type="Proteomes" id="UP000203589">
    <property type="component" value="Chromosome"/>
</dbReference>
<feature type="transmembrane region" description="Helical" evidence="7">
    <location>
        <begin position="76"/>
        <end position="99"/>
    </location>
</feature>
<dbReference type="EMBL" id="CP022540">
    <property type="protein sequence ID" value="ASP22079.1"/>
    <property type="molecule type" value="Genomic_DNA"/>
</dbReference>
<feature type="transmembrane region" description="Helical" evidence="7">
    <location>
        <begin position="376"/>
        <end position="395"/>
    </location>
</feature>
<feature type="transmembrane region" description="Helical" evidence="7">
    <location>
        <begin position="223"/>
        <end position="241"/>
    </location>
</feature>
<feature type="transmembrane region" description="Helical" evidence="7">
    <location>
        <begin position="346"/>
        <end position="370"/>
    </location>
</feature>
<dbReference type="PANTHER" id="PTHR30250">
    <property type="entry name" value="PST FAMILY PREDICTED COLANIC ACID TRANSPORTER"/>
    <property type="match status" value="1"/>
</dbReference>
<dbReference type="InterPro" id="IPR050833">
    <property type="entry name" value="Poly_Biosynth_Transport"/>
</dbReference>
<evidence type="ECO:0000256" key="4">
    <source>
        <dbReference type="ARBA" id="ARBA00022692"/>
    </source>
</evidence>
<dbReference type="OrthoDB" id="7356923at2"/>
<gene>
    <name evidence="8" type="ORF">ANTHELSMS3_03449</name>
</gene>
<evidence type="ECO:0000256" key="2">
    <source>
        <dbReference type="ARBA" id="ARBA00007430"/>
    </source>
</evidence>
<accession>A0A222E785</accession>
<feature type="transmembrane region" description="Helical" evidence="7">
    <location>
        <begin position="166"/>
        <end position="187"/>
    </location>
</feature>
<evidence type="ECO:0000256" key="1">
    <source>
        <dbReference type="ARBA" id="ARBA00004651"/>
    </source>
</evidence>
<evidence type="ECO:0000256" key="6">
    <source>
        <dbReference type="ARBA" id="ARBA00023136"/>
    </source>
</evidence>
<feature type="transmembrane region" description="Helical" evidence="7">
    <location>
        <begin position="280"/>
        <end position="303"/>
    </location>
</feature>
<keyword evidence="4 7" id="KW-0812">Transmembrane</keyword>
<keyword evidence="3" id="KW-1003">Cell membrane</keyword>
<feature type="transmembrane region" description="Helical" evidence="7">
    <location>
        <begin position="39"/>
        <end position="64"/>
    </location>
</feature>
<evidence type="ECO:0000313" key="9">
    <source>
        <dbReference type="Proteomes" id="UP000203589"/>
    </source>
</evidence>
<evidence type="ECO:0000256" key="5">
    <source>
        <dbReference type="ARBA" id="ARBA00022989"/>
    </source>
</evidence>
<feature type="transmembrane region" description="Helical" evidence="7">
    <location>
        <begin position="443"/>
        <end position="461"/>
    </location>
</feature>
<name>A0A222E785_9RHOB</name>
<comment type="similarity">
    <text evidence="2">Belongs to the polysaccharide synthase family.</text>
</comment>
<feature type="transmembrane region" description="Helical" evidence="7">
    <location>
        <begin position="7"/>
        <end position="33"/>
    </location>
</feature>
<dbReference type="GO" id="GO:0005886">
    <property type="term" value="C:plasma membrane"/>
    <property type="evidence" value="ECO:0007669"/>
    <property type="project" value="UniProtKB-SubCell"/>
</dbReference>
<keyword evidence="5 7" id="KW-1133">Transmembrane helix</keyword>
<dbReference type="KEGG" id="aht:ANTHELSMS3_03449"/>
<keyword evidence="9" id="KW-1185">Reference proteome</keyword>
<dbReference type="RefSeq" id="WP_094035912.1">
    <property type="nucleotide sequence ID" value="NZ_CP022540.1"/>
</dbReference>